<reference evidence="1 2" key="2">
    <citation type="submission" date="2016-12" db="EMBL/GenBank/DDBJ databases">
        <title>Draft Genome Sequence of Cystobacter ferrugineus Strain Cbfe23.</title>
        <authorList>
            <person name="Akbar S."/>
            <person name="Dowd S.E."/>
            <person name="Stevens D.C."/>
        </authorList>
    </citation>
    <scope>NUCLEOTIDE SEQUENCE [LARGE SCALE GENOMIC DNA]</scope>
    <source>
        <strain evidence="1 2">Cbfe23</strain>
    </source>
</reference>
<reference evidence="2" key="1">
    <citation type="submission" date="2016-11" db="EMBL/GenBank/DDBJ databases">
        <authorList>
            <person name="Shukria A."/>
            <person name="Stevens D.C."/>
        </authorList>
    </citation>
    <scope>NUCLEOTIDE SEQUENCE [LARGE SCALE GENOMIC DNA]</scope>
    <source>
        <strain evidence="2">Cbfe23</strain>
    </source>
</reference>
<keyword evidence="2" id="KW-1185">Reference proteome</keyword>
<gene>
    <name evidence="1" type="ORF">BON30_02765</name>
</gene>
<dbReference type="STRING" id="83449.BON30_02765"/>
<dbReference type="RefSeq" id="WP_071896250.1">
    <property type="nucleotide sequence ID" value="NZ_MPIN01000001.1"/>
</dbReference>
<evidence type="ECO:0008006" key="3">
    <source>
        <dbReference type="Google" id="ProtNLM"/>
    </source>
</evidence>
<dbReference type="Gene3D" id="3.40.50.1820">
    <property type="entry name" value="alpha/beta hydrolase"/>
    <property type="match status" value="1"/>
</dbReference>
<proteinExistence type="predicted"/>
<evidence type="ECO:0000313" key="1">
    <source>
        <dbReference type="EMBL" id="OJH42156.1"/>
    </source>
</evidence>
<comment type="caution">
    <text evidence="1">The sequence shown here is derived from an EMBL/GenBank/DDBJ whole genome shotgun (WGS) entry which is preliminary data.</text>
</comment>
<dbReference type="InterPro" id="IPR029058">
    <property type="entry name" value="AB_hydrolase_fold"/>
</dbReference>
<dbReference type="AlphaFoldDB" id="A0A1L9BIX8"/>
<dbReference type="EMBL" id="MPIN01000001">
    <property type="protein sequence ID" value="OJH42156.1"/>
    <property type="molecule type" value="Genomic_DNA"/>
</dbReference>
<evidence type="ECO:0000313" key="2">
    <source>
        <dbReference type="Proteomes" id="UP000182229"/>
    </source>
</evidence>
<accession>A0A1L9BIX8</accession>
<sequence length="411" mass="46227">MNHHLVLVPGFGGFDALGTLRYYEGVTRVLEETPLVLHYFPNLPTASVRTRAEQMLSFLDERWRRKEIRSGDEIHLVGHSTGGLDLRQLLWRYRELEESKDLRRADSVLDVLSHIRSVQFLSTPQRGTNLVRRLNQPLVRALLIRPLLRAFFESTRALRERGTSVSGRLLRRVLLRGKRLESDNWIDALLDTMEGCYSREGAHARALARASYFELLRWLLHMASDSSALSDLSPVHLGDAPPSPAHSDDPESERRFLVEHGIRYASIVTVARPKSERRFDLFNQLYALTAESPDARLGPPRAVQKLLDPRTTQMLSLSDNDGLVNTVSQVWPDAASCYLVDADHADVIGHYQAETAGDTHGALKRYDLLNSASGFDAEAFREMWMRIASFAQGKSYAGSARASRRSSAAPG</sequence>
<organism evidence="1 2">
    <name type="scientific">Cystobacter ferrugineus</name>
    <dbReference type="NCBI Taxonomy" id="83449"/>
    <lineage>
        <taxon>Bacteria</taxon>
        <taxon>Pseudomonadati</taxon>
        <taxon>Myxococcota</taxon>
        <taxon>Myxococcia</taxon>
        <taxon>Myxococcales</taxon>
        <taxon>Cystobacterineae</taxon>
        <taxon>Archangiaceae</taxon>
        <taxon>Cystobacter</taxon>
    </lineage>
</organism>
<name>A0A1L9BIX8_9BACT</name>
<dbReference type="Proteomes" id="UP000182229">
    <property type="component" value="Unassembled WGS sequence"/>
</dbReference>
<dbReference type="SUPFAM" id="SSF53474">
    <property type="entry name" value="alpha/beta-Hydrolases"/>
    <property type="match status" value="1"/>
</dbReference>
<dbReference type="OrthoDB" id="5492843at2"/>
<protein>
    <recommendedName>
        <fullName evidence="3">DUF676 domain-containing protein</fullName>
    </recommendedName>
</protein>